<feature type="compositionally biased region" description="Polar residues" evidence="1">
    <location>
        <begin position="78"/>
        <end position="88"/>
    </location>
</feature>
<dbReference type="Proteomes" id="UP001583172">
    <property type="component" value="Unassembled WGS sequence"/>
</dbReference>
<dbReference type="Pfam" id="PF00781">
    <property type="entry name" value="DAGK_cat"/>
    <property type="match status" value="1"/>
</dbReference>
<evidence type="ECO:0000259" key="2">
    <source>
        <dbReference type="PROSITE" id="PS50146"/>
    </source>
</evidence>
<dbReference type="InterPro" id="IPR050187">
    <property type="entry name" value="Lipid_Phosphate_FormReg"/>
</dbReference>
<dbReference type="PANTHER" id="PTHR12358:SF108">
    <property type="entry name" value="DAGKC DOMAIN-CONTAINING PROTEIN"/>
    <property type="match status" value="1"/>
</dbReference>
<dbReference type="InterPro" id="IPR016064">
    <property type="entry name" value="NAD/diacylglycerol_kinase_sf"/>
</dbReference>
<dbReference type="PANTHER" id="PTHR12358">
    <property type="entry name" value="SPHINGOSINE KINASE"/>
    <property type="match status" value="1"/>
</dbReference>
<feature type="compositionally biased region" description="Polar residues" evidence="1">
    <location>
        <begin position="22"/>
        <end position="35"/>
    </location>
</feature>
<accession>A0ABR3V957</accession>
<gene>
    <name evidence="3" type="ORF">VTJ49DRAFT_2871</name>
</gene>
<comment type="caution">
    <text evidence="3">The sequence shown here is derived from an EMBL/GenBank/DDBJ whole genome shotgun (WGS) entry which is preliminary data.</text>
</comment>
<dbReference type="SUPFAM" id="SSF111331">
    <property type="entry name" value="NAD kinase/diacylglycerol kinase-like"/>
    <property type="match status" value="1"/>
</dbReference>
<feature type="region of interest" description="Disordered" evidence="1">
    <location>
        <begin position="69"/>
        <end position="90"/>
    </location>
</feature>
<reference evidence="3 4" key="1">
    <citation type="journal article" date="2024" name="Commun. Biol.">
        <title>Comparative genomic analysis of thermophilic fungi reveals convergent evolutionary adaptations and gene losses.</title>
        <authorList>
            <person name="Steindorff A.S."/>
            <person name="Aguilar-Pontes M.V."/>
            <person name="Robinson A.J."/>
            <person name="Andreopoulos B."/>
            <person name="LaButti K."/>
            <person name="Kuo A."/>
            <person name="Mondo S."/>
            <person name="Riley R."/>
            <person name="Otillar R."/>
            <person name="Haridas S."/>
            <person name="Lipzen A."/>
            <person name="Grimwood J."/>
            <person name="Schmutz J."/>
            <person name="Clum A."/>
            <person name="Reid I.D."/>
            <person name="Moisan M.C."/>
            <person name="Butler G."/>
            <person name="Nguyen T.T.M."/>
            <person name="Dewar K."/>
            <person name="Conant G."/>
            <person name="Drula E."/>
            <person name="Henrissat B."/>
            <person name="Hansel C."/>
            <person name="Singer S."/>
            <person name="Hutchinson M.I."/>
            <person name="de Vries R.P."/>
            <person name="Natvig D.O."/>
            <person name="Powell A.J."/>
            <person name="Tsang A."/>
            <person name="Grigoriev I.V."/>
        </authorList>
    </citation>
    <scope>NUCLEOTIDE SEQUENCE [LARGE SCALE GENOMIC DNA]</scope>
    <source>
        <strain evidence="3 4">CBS 620.91</strain>
    </source>
</reference>
<organism evidence="3 4">
    <name type="scientific">Humicola insolens</name>
    <name type="common">Soft-rot fungus</name>
    <dbReference type="NCBI Taxonomy" id="85995"/>
    <lineage>
        <taxon>Eukaryota</taxon>
        <taxon>Fungi</taxon>
        <taxon>Dikarya</taxon>
        <taxon>Ascomycota</taxon>
        <taxon>Pezizomycotina</taxon>
        <taxon>Sordariomycetes</taxon>
        <taxon>Sordariomycetidae</taxon>
        <taxon>Sordariales</taxon>
        <taxon>Chaetomiaceae</taxon>
        <taxon>Mycothermus</taxon>
    </lineage>
</organism>
<sequence length="552" mass="59468">MTAHDAPNTGDLPHPAVDSHNDPGTTGSQDTTDAATNIKYEEVVAVIPQSGTENDGDDDAGYLIYTLSESEDPAAPTSEPSATGSESGTHYRLRAVPYSPSKHPQQRHLTAALSPFMLNNNKTSLPPHLAPGNRRRVHVLVFKGSGLRSAPEFWSSVLRPLLNVVGVVPDEVAELDGAQAVREAMRRLAREAERSGGEKEVTVVLLSGDGGVVELLSALDRGEEEGAGRVPTVALFPLGTGNALFHSLHKPLYEGNGASPLVLALRSLLFGTSAPLPTFRVSFSPGARLAAAPGDDRDGGDPPKEEHPVTHLIGAVVASYGFHASLVWASDTPEYRVHGDKRFGMAAAELLKKAHAYDAEVQVRWKGGEGFVPLRIPTLHDGKKEETSPQRLTYLLLTLVSNLEQAFTISPASRPLDGVLRGVWFGAVGGVRTMEIMTKAYQGGAHVGMPDVGYTGDESPELEEVRVVAYRNWQRAVRVAKSKKPMSKARREKYADDAAKAKRSTTTITTTTNDGIEGVMPVGENPNFGELVEGIQRLVAQLFWQRRRRTAP</sequence>
<dbReference type="Gene3D" id="2.60.200.40">
    <property type="match status" value="1"/>
</dbReference>
<dbReference type="EMBL" id="JAZGSY010000228">
    <property type="protein sequence ID" value="KAL1838237.1"/>
    <property type="molecule type" value="Genomic_DNA"/>
</dbReference>
<dbReference type="Gene3D" id="3.40.50.10330">
    <property type="entry name" value="Probable inorganic polyphosphate/atp-NAD kinase, domain 1"/>
    <property type="match status" value="1"/>
</dbReference>
<evidence type="ECO:0000256" key="1">
    <source>
        <dbReference type="SAM" id="MobiDB-lite"/>
    </source>
</evidence>
<dbReference type="PROSITE" id="PS50146">
    <property type="entry name" value="DAGK"/>
    <property type="match status" value="1"/>
</dbReference>
<proteinExistence type="predicted"/>
<protein>
    <recommendedName>
        <fullName evidence="2">DAGKc domain-containing protein</fullName>
    </recommendedName>
</protein>
<dbReference type="InterPro" id="IPR017438">
    <property type="entry name" value="ATP-NAD_kinase_N"/>
</dbReference>
<dbReference type="SMART" id="SM00046">
    <property type="entry name" value="DAGKc"/>
    <property type="match status" value="1"/>
</dbReference>
<feature type="domain" description="DAGKc" evidence="2">
    <location>
        <begin position="132"/>
        <end position="285"/>
    </location>
</feature>
<feature type="region of interest" description="Disordered" evidence="1">
    <location>
        <begin position="1"/>
        <end position="39"/>
    </location>
</feature>
<name>A0ABR3V957_HUMIN</name>
<evidence type="ECO:0000313" key="4">
    <source>
        <dbReference type="Proteomes" id="UP001583172"/>
    </source>
</evidence>
<dbReference type="InterPro" id="IPR001206">
    <property type="entry name" value="Diacylglycerol_kinase_cat_dom"/>
</dbReference>
<evidence type="ECO:0000313" key="3">
    <source>
        <dbReference type="EMBL" id="KAL1838237.1"/>
    </source>
</evidence>
<keyword evidence="4" id="KW-1185">Reference proteome</keyword>